<dbReference type="Proteomes" id="UP000033531">
    <property type="component" value="Unassembled WGS sequence"/>
</dbReference>
<dbReference type="STRING" id="1218507.JF74_10110"/>
<evidence type="ECO:0000256" key="1">
    <source>
        <dbReference type="SAM" id="Phobius"/>
    </source>
</evidence>
<dbReference type="EMBL" id="JXLI01000010">
    <property type="protein sequence ID" value="KJY56667.1"/>
    <property type="molecule type" value="Genomic_DNA"/>
</dbReference>
<sequence length="127" mass="14551">MLHQLSSNINDNHDQTIAGVAIAAIGSVLLMNRNYFFWPPEWTLFMNDKRLDLAIIILGLLIMLDSLFTKKHRGWRMFILIVGAWTMWFLIGIQLGHAFGAGEYRMDLTVIGETVISILCLYCIYQS</sequence>
<evidence type="ECO:0000313" key="3">
    <source>
        <dbReference type="Proteomes" id="UP000033531"/>
    </source>
</evidence>
<protein>
    <submittedName>
        <fullName evidence="2">Uncharacterized protein</fullName>
    </submittedName>
</protein>
<feature type="transmembrane region" description="Helical" evidence="1">
    <location>
        <begin position="51"/>
        <end position="68"/>
    </location>
</feature>
<name>A0A0F4LCU6_9LACO</name>
<organism evidence="2 3">
    <name type="scientific">Lactobacillus melliventris</name>
    <dbReference type="NCBI Taxonomy" id="1218507"/>
    <lineage>
        <taxon>Bacteria</taxon>
        <taxon>Bacillati</taxon>
        <taxon>Bacillota</taxon>
        <taxon>Bacilli</taxon>
        <taxon>Lactobacillales</taxon>
        <taxon>Lactobacillaceae</taxon>
        <taxon>Lactobacillus</taxon>
    </lineage>
</organism>
<dbReference type="PATRIC" id="fig|1218507.3.peg.1184"/>
<feature type="transmembrane region" description="Helical" evidence="1">
    <location>
        <begin position="75"/>
        <end position="96"/>
    </location>
</feature>
<dbReference type="OrthoDB" id="2329456at2"/>
<keyword evidence="1" id="KW-0812">Transmembrane</keyword>
<accession>A0A0F4LCU6</accession>
<reference evidence="2 3" key="1">
    <citation type="submission" date="2015-01" db="EMBL/GenBank/DDBJ databases">
        <title>Comparative genomics of the lactic acid bacteria isolated from the honey bee gut.</title>
        <authorList>
            <person name="Ellegaard K.M."/>
            <person name="Tamarit D."/>
            <person name="Javelind E."/>
            <person name="Olofsson T."/>
            <person name="Andersson S.G."/>
            <person name="Vasquez A."/>
        </authorList>
    </citation>
    <scope>NUCLEOTIDE SEQUENCE [LARGE SCALE GENOMIC DNA]</scope>
    <source>
        <strain evidence="2 3">Hma8</strain>
    </source>
</reference>
<dbReference type="HOGENOM" id="CLU_135555_1_0_9"/>
<keyword evidence="1" id="KW-1133">Transmembrane helix</keyword>
<keyword evidence="1" id="KW-0472">Membrane</keyword>
<comment type="caution">
    <text evidence="2">The sequence shown here is derived from an EMBL/GenBank/DDBJ whole genome shotgun (WGS) entry which is preliminary data.</text>
</comment>
<dbReference type="RefSeq" id="WP_046324938.1">
    <property type="nucleotide sequence ID" value="NZ_JBHTMT010000001.1"/>
</dbReference>
<gene>
    <name evidence="2" type="ORF">JF74_10110</name>
</gene>
<feature type="transmembrane region" description="Helical" evidence="1">
    <location>
        <begin position="108"/>
        <end position="125"/>
    </location>
</feature>
<feature type="transmembrane region" description="Helical" evidence="1">
    <location>
        <begin position="12"/>
        <end position="31"/>
    </location>
</feature>
<proteinExistence type="predicted"/>
<evidence type="ECO:0000313" key="2">
    <source>
        <dbReference type="EMBL" id="KJY56667.1"/>
    </source>
</evidence>
<dbReference type="AlphaFoldDB" id="A0A0F4LCU6"/>